<proteinExistence type="predicted"/>
<accession>A0AC34R9F7</accession>
<reference evidence="2" key="1">
    <citation type="submission" date="2022-11" db="UniProtKB">
        <authorList>
            <consortium name="WormBaseParasite"/>
        </authorList>
    </citation>
    <scope>IDENTIFICATION</scope>
</reference>
<evidence type="ECO:0000313" key="1">
    <source>
        <dbReference type="Proteomes" id="UP000887576"/>
    </source>
</evidence>
<evidence type="ECO:0000313" key="2">
    <source>
        <dbReference type="WBParaSite" id="JU765_v2.g4815.t1"/>
    </source>
</evidence>
<name>A0AC34R9F7_9BILA</name>
<sequence length="130" mass="14607">MCNNKNETVCPELPAPTPAVEHWCYVGDDGNGCKNHDIAKKQCELSSGTRYCYKHIESLADDTKCTHYSCTSFTYRNYDESGVSNYTRTDGKVDFYGRCSGELCFKTETSNDAIASWINLQVALLMVLFT</sequence>
<protein>
    <submittedName>
        <fullName evidence="2">Uncharacterized protein</fullName>
    </submittedName>
</protein>
<organism evidence="1 2">
    <name type="scientific">Panagrolaimus sp. JU765</name>
    <dbReference type="NCBI Taxonomy" id="591449"/>
    <lineage>
        <taxon>Eukaryota</taxon>
        <taxon>Metazoa</taxon>
        <taxon>Ecdysozoa</taxon>
        <taxon>Nematoda</taxon>
        <taxon>Chromadorea</taxon>
        <taxon>Rhabditida</taxon>
        <taxon>Tylenchina</taxon>
        <taxon>Panagrolaimomorpha</taxon>
        <taxon>Panagrolaimoidea</taxon>
        <taxon>Panagrolaimidae</taxon>
        <taxon>Panagrolaimus</taxon>
    </lineage>
</organism>
<dbReference type="WBParaSite" id="JU765_v2.g4815.t1">
    <property type="protein sequence ID" value="JU765_v2.g4815.t1"/>
    <property type="gene ID" value="JU765_v2.g4815"/>
</dbReference>
<dbReference type="Proteomes" id="UP000887576">
    <property type="component" value="Unplaced"/>
</dbReference>